<organism evidence="2 3">
    <name type="scientific">Malus domestica</name>
    <name type="common">Apple</name>
    <name type="synonym">Pyrus malus</name>
    <dbReference type="NCBI Taxonomy" id="3750"/>
    <lineage>
        <taxon>Eukaryota</taxon>
        <taxon>Viridiplantae</taxon>
        <taxon>Streptophyta</taxon>
        <taxon>Embryophyta</taxon>
        <taxon>Tracheophyta</taxon>
        <taxon>Spermatophyta</taxon>
        <taxon>Magnoliopsida</taxon>
        <taxon>eudicotyledons</taxon>
        <taxon>Gunneridae</taxon>
        <taxon>Pentapetalae</taxon>
        <taxon>rosids</taxon>
        <taxon>fabids</taxon>
        <taxon>Rosales</taxon>
        <taxon>Rosaceae</taxon>
        <taxon>Amygdaloideae</taxon>
        <taxon>Maleae</taxon>
        <taxon>Malus</taxon>
    </lineage>
</organism>
<comment type="caution">
    <text evidence="2">The sequence shown here is derived from an EMBL/GenBank/DDBJ whole genome shotgun (WGS) entry which is preliminary data.</text>
</comment>
<keyword evidence="1" id="KW-0812">Transmembrane</keyword>
<keyword evidence="1" id="KW-0472">Membrane</keyword>
<dbReference type="STRING" id="3750.A0A498KE21"/>
<evidence type="ECO:0000313" key="3">
    <source>
        <dbReference type="Proteomes" id="UP000290289"/>
    </source>
</evidence>
<sequence length="155" mass="17439">MKLVEGCVYWIILLLFVFVFGLLALAHKSGTNTPTAPFYDLYEIVPYISLLPTSPCPNRITLRKSSHLLGPKFPQIAWVIDVTKFLVEDFTRNSSSRDGHGEVAAEEYSHIPATPDDDVVPGTKIKLAHYIYNEFGSFRSRLTVYGSKPLKYLVS</sequence>
<evidence type="ECO:0000256" key="1">
    <source>
        <dbReference type="SAM" id="Phobius"/>
    </source>
</evidence>
<name>A0A498KE21_MALDO</name>
<protein>
    <submittedName>
        <fullName evidence="2">Uncharacterized protein</fullName>
    </submittedName>
</protein>
<gene>
    <name evidence="2" type="ORF">DVH24_017880</name>
</gene>
<feature type="transmembrane region" description="Helical" evidence="1">
    <location>
        <begin position="7"/>
        <end position="26"/>
    </location>
</feature>
<evidence type="ECO:0000313" key="2">
    <source>
        <dbReference type="EMBL" id="RXI05838.1"/>
    </source>
</evidence>
<keyword evidence="1" id="KW-1133">Transmembrane helix</keyword>
<keyword evidence="3" id="KW-1185">Reference proteome</keyword>
<proteinExistence type="predicted"/>
<dbReference type="Proteomes" id="UP000290289">
    <property type="component" value="Chromosome 2"/>
</dbReference>
<reference evidence="2 3" key="1">
    <citation type="submission" date="2018-10" db="EMBL/GenBank/DDBJ databases">
        <title>A high-quality apple genome assembly.</title>
        <authorList>
            <person name="Hu J."/>
        </authorList>
    </citation>
    <scope>NUCLEOTIDE SEQUENCE [LARGE SCALE GENOMIC DNA]</scope>
    <source>
        <strain evidence="3">cv. HFTH1</strain>
        <tissue evidence="2">Young leaf</tissue>
    </source>
</reference>
<dbReference type="EMBL" id="RDQH01000328">
    <property type="protein sequence ID" value="RXI05838.1"/>
    <property type="molecule type" value="Genomic_DNA"/>
</dbReference>
<accession>A0A498KE21</accession>
<dbReference type="AlphaFoldDB" id="A0A498KE21"/>